<evidence type="ECO:0000313" key="6">
    <source>
        <dbReference type="EMBL" id="RQG96177.1"/>
    </source>
</evidence>
<accession>A0A3N6M2W8</accession>
<keyword evidence="2 4" id="KW-0547">Nucleotide-binding</keyword>
<dbReference type="GO" id="GO:0016874">
    <property type="term" value="F:ligase activity"/>
    <property type="evidence" value="ECO:0007669"/>
    <property type="project" value="UniProtKB-KW"/>
</dbReference>
<dbReference type="GO" id="GO:0046872">
    <property type="term" value="F:metal ion binding"/>
    <property type="evidence" value="ECO:0007669"/>
    <property type="project" value="InterPro"/>
</dbReference>
<evidence type="ECO:0000256" key="2">
    <source>
        <dbReference type="ARBA" id="ARBA00022741"/>
    </source>
</evidence>
<evidence type="ECO:0000259" key="5">
    <source>
        <dbReference type="PROSITE" id="PS50975"/>
    </source>
</evidence>
<evidence type="ECO:0000313" key="7">
    <source>
        <dbReference type="Proteomes" id="UP000281431"/>
    </source>
</evidence>
<evidence type="ECO:0000256" key="4">
    <source>
        <dbReference type="PROSITE-ProRule" id="PRU00409"/>
    </source>
</evidence>
<dbReference type="GO" id="GO:0005829">
    <property type="term" value="C:cytosol"/>
    <property type="evidence" value="ECO:0007669"/>
    <property type="project" value="TreeGrafter"/>
</dbReference>
<comment type="caution">
    <text evidence="6">The sequence shown here is derived from an EMBL/GenBank/DDBJ whole genome shotgun (WGS) entry which is preliminary data.</text>
</comment>
<dbReference type="InterPro" id="IPR011761">
    <property type="entry name" value="ATP-grasp"/>
</dbReference>
<name>A0A3N6M2W8_NATCH</name>
<feature type="domain" description="ATP-grasp" evidence="5">
    <location>
        <begin position="120"/>
        <end position="303"/>
    </location>
</feature>
<protein>
    <submittedName>
        <fullName evidence="6">ATP-grasp domain-containing protein</fullName>
    </submittedName>
</protein>
<dbReference type="PANTHER" id="PTHR43055">
    <property type="entry name" value="FORMATE-DEPENDENT PHOSPHORIBOSYLGLYCINAMIDE FORMYLTRANSFERASE"/>
    <property type="match status" value="1"/>
</dbReference>
<reference evidence="6 7" key="1">
    <citation type="submission" date="2018-10" db="EMBL/GenBank/DDBJ databases">
        <title>Natrarchaeobius chitinivorans gen. nov., sp. nov., and Natrarchaeobius haloalkaliphilus sp. nov., alkaliphilic, chitin-utilizing haloarchaea from hypersaline alkaline lakes.</title>
        <authorList>
            <person name="Sorokin D.Y."/>
            <person name="Elcheninov A.G."/>
            <person name="Kostrikina N.A."/>
            <person name="Bale N.J."/>
            <person name="Sinninghe Damste J.S."/>
            <person name="Khijniak T.V."/>
            <person name="Kublanov I.V."/>
            <person name="Toshchakov S.V."/>
        </authorList>
    </citation>
    <scope>NUCLEOTIDE SEQUENCE [LARGE SCALE GENOMIC DNA]</scope>
    <source>
        <strain evidence="6 7">AArcht7</strain>
    </source>
</reference>
<dbReference type="PROSITE" id="PS50975">
    <property type="entry name" value="ATP_GRASP"/>
    <property type="match status" value="1"/>
</dbReference>
<gene>
    <name evidence="6" type="ORF">EA472_20845</name>
</gene>
<dbReference type="InterPro" id="IPR013815">
    <property type="entry name" value="ATP_grasp_subdomain_1"/>
</dbReference>
<dbReference type="EMBL" id="REFZ01000027">
    <property type="protein sequence ID" value="RQG96177.1"/>
    <property type="molecule type" value="Genomic_DNA"/>
</dbReference>
<keyword evidence="7" id="KW-1185">Reference proteome</keyword>
<dbReference type="Pfam" id="PF02655">
    <property type="entry name" value="ATP-grasp_3"/>
    <property type="match status" value="1"/>
</dbReference>
<dbReference type="AlphaFoldDB" id="A0A3N6M2W8"/>
<dbReference type="Gene3D" id="3.30.1490.20">
    <property type="entry name" value="ATP-grasp fold, A domain"/>
    <property type="match status" value="1"/>
</dbReference>
<proteinExistence type="predicted"/>
<dbReference type="InterPro" id="IPR003806">
    <property type="entry name" value="ATP-grasp_PylC-type"/>
</dbReference>
<organism evidence="6 7">
    <name type="scientific">Natrarchaeobius chitinivorans</name>
    <dbReference type="NCBI Taxonomy" id="1679083"/>
    <lineage>
        <taxon>Archaea</taxon>
        <taxon>Methanobacteriati</taxon>
        <taxon>Methanobacteriota</taxon>
        <taxon>Stenosarchaea group</taxon>
        <taxon>Halobacteria</taxon>
        <taxon>Halobacteriales</taxon>
        <taxon>Natrialbaceae</taxon>
        <taxon>Natrarchaeobius</taxon>
    </lineage>
</organism>
<sequence>MDFNTLVTDGRSLAALAIIRSLSRKGYTIHCGESFKHNLSSYSKYVDGRVKYPDPEDDPDGFVEYLHAGCEQEGYDLVVPVRDHTTILLSKYRETLSEVTNVFVAPYDVLDPLMDKGETVKIAQRADVPTPDTWFPEETPLEQICDAVEYPVLVRPRRSSGSRGIQYVEDPEEFDEAVDLVSSQYGTPMIQEYIEKCGYTTACVLFDREQRTVGEFSYERVKEYPLSGGPTVVGESTDDREAKTYAKQLLREAGWMGPAEVEFIIDQNGTPRLLEVNPRFWMPVQLAISAGVDFPTLISRLAAGDEPDPVTEYETELTYRWVLPNEILWAMNADSTWDGMRDLVQFDRSSQCYGSLSIRDPKPVLGTVAQSLRFLTDPEKRRFIFDRGW</sequence>
<keyword evidence="3 4" id="KW-0067">ATP-binding</keyword>
<dbReference type="OrthoDB" id="11959at2157"/>
<dbReference type="Gene3D" id="3.40.50.20">
    <property type="match status" value="1"/>
</dbReference>
<evidence type="ECO:0000256" key="1">
    <source>
        <dbReference type="ARBA" id="ARBA00022598"/>
    </source>
</evidence>
<dbReference type="PANTHER" id="PTHR43055:SF1">
    <property type="entry name" value="FORMATE-DEPENDENT PHOSPHORIBOSYLGLYCINAMIDE FORMYLTRANSFERASE"/>
    <property type="match status" value="1"/>
</dbReference>
<evidence type="ECO:0000256" key="3">
    <source>
        <dbReference type="ARBA" id="ARBA00022840"/>
    </source>
</evidence>
<keyword evidence="1" id="KW-0436">Ligase</keyword>
<dbReference type="Gene3D" id="3.30.470.20">
    <property type="entry name" value="ATP-grasp fold, B domain"/>
    <property type="match status" value="1"/>
</dbReference>
<dbReference type="Proteomes" id="UP000281431">
    <property type="component" value="Unassembled WGS sequence"/>
</dbReference>
<dbReference type="SUPFAM" id="SSF56059">
    <property type="entry name" value="Glutathione synthetase ATP-binding domain-like"/>
    <property type="match status" value="1"/>
</dbReference>
<dbReference type="GO" id="GO:0005524">
    <property type="term" value="F:ATP binding"/>
    <property type="evidence" value="ECO:0007669"/>
    <property type="project" value="UniProtKB-UniRule"/>
</dbReference>